<gene>
    <name evidence="7" type="ORF">OPHB3_1327</name>
</gene>
<dbReference type="PANTHER" id="PTHR47053:SF1">
    <property type="entry name" value="MUREIN DD-ENDOPEPTIDASE MEPH-RELATED"/>
    <property type="match status" value="1"/>
</dbReference>
<dbReference type="SUPFAM" id="SSF54001">
    <property type="entry name" value="Cysteine proteinases"/>
    <property type="match status" value="1"/>
</dbReference>
<keyword evidence="3" id="KW-0378">Hydrolase</keyword>
<dbReference type="InterPro" id="IPR038765">
    <property type="entry name" value="Papain-like_cys_pep_sf"/>
</dbReference>
<accession>A0A0U9H405</accession>
<evidence type="ECO:0000256" key="2">
    <source>
        <dbReference type="ARBA" id="ARBA00022670"/>
    </source>
</evidence>
<dbReference type="GO" id="GO:0006508">
    <property type="term" value="P:proteolysis"/>
    <property type="evidence" value="ECO:0007669"/>
    <property type="project" value="UniProtKB-KW"/>
</dbReference>
<evidence type="ECO:0000256" key="5">
    <source>
        <dbReference type="SAM" id="MobiDB-lite"/>
    </source>
</evidence>
<dbReference type="InterPro" id="IPR036366">
    <property type="entry name" value="PGBDSf"/>
</dbReference>
<dbReference type="PROSITE" id="PS51935">
    <property type="entry name" value="NLPC_P60"/>
    <property type="match status" value="1"/>
</dbReference>
<evidence type="ECO:0000313" key="8">
    <source>
        <dbReference type="Proteomes" id="UP000052946"/>
    </source>
</evidence>
<comment type="caution">
    <text evidence="7">The sequence shown here is derived from an EMBL/GenBank/DDBJ whole genome shotgun (WGS) entry which is preliminary data.</text>
</comment>
<organism evidence="7 8">
    <name type="scientific">Oceanobacillus picturae</name>
    <dbReference type="NCBI Taxonomy" id="171693"/>
    <lineage>
        <taxon>Bacteria</taxon>
        <taxon>Bacillati</taxon>
        <taxon>Bacillota</taxon>
        <taxon>Bacilli</taxon>
        <taxon>Bacillales</taxon>
        <taxon>Bacillaceae</taxon>
        <taxon>Oceanobacillus</taxon>
    </lineage>
</organism>
<dbReference type="PANTHER" id="PTHR47053">
    <property type="entry name" value="MUREIN DD-ENDOPEPTIDASE MEPH-RELATED"/>
    <property type="match status" value="1"/>
</dbReference>
<dbReference type="Gene3D" id="1.10.101.10">
    <property type="entry name" value="PGBD-like superfamily/PGBD"/>
    <property type="match status" value="2"/>
</dbReference>
<dbReference type="SUPFAM" id="SSF47090">
    <property type="entry name" value="PGBD-like"/>
    <property type="match status" value="2"/>
</dbReference>
<evidence type="ECO:0000256" key="1">
    <source>
        <dbReference type="ARBA" id="ARBA00007074"/>
    </source>
</evidence>
<dbReference type="GO" id="GO:0008234">
    <property type="term" value="F:cysteine-type peptidase activity"/>
    <property type="evidence" value="ECO:0007669"/>
    <property type="project" value="UniProtKB-KW"/>
</dbReference>
<protein>
    <submittedName>
        <fullName evidence="7">Endopeptidase</fullName>
    </submittedName>
</protein>
<sequence>MLNGTMEHVVKHSILCSYVLSQPLVTYVDAYPELQNKILMETEQLEFGEHGESIKLLQKKLNKLEYFDSEVDGEYGVLTAHALKNFQADYNITINGQADEQTIQALIDTEKDIYLKQIQSLSTEVYPGLTGENVETVQNALQYFGYYKGNIDGIYGPLTKEALITASNEHDGIELAEAPAVKVTVQNKVESEALKAQASNAGEKENAKEEKEEEKKQVVVEGINGGSIVAQAHSFVGVPYVWGGTTPAGFDCSGFIQYVFNMQGIETPRTVSDMWNFATPVDSKSVGDLVFFETYKPGPSHMGIYIGDGKFIHAGESRGVEITNLDNEYWKERYIGSKRVMQ</sequence>
<comment type="similarity">
    <text evidence="1">Belongs to the peptidase C40 family.</text>
</comment>
<dbReference type="RefSeq" id="WP_058949798.1">
    <property type="nucleotide sequence ID" value="NZ_BBXV01000014.1"/>
</dbReference>
<dbReference type="OrthoDB" id="9813368at2"/>
<dbReference type="InterPro" id="IPR000064">
    <property type="entry name" value="NLP_P60_dom"/>
</dbReference>
<dbReference type="InterPro" id="IPR051202">
    <property type="entry name" value="Peptidase_C40"/>
</dbReference>
<proteinExistence type="inferred from homology"/>
<feature type="domain" description="NlpC/P60" evidence="6">
    <location>
        <begin position="222"/>
        <end position="341"/>
    </location>
</feature>
<dbReference type="Pfam" id="PF00877">
    <property type="entry name" value="NLPC_P60"/>
    <property type="match status" value="1"/>
</dbReference>
<keyword evidence="2" id="KW-0645">Protease</keyword>
<dbReference type="InterPro" id="IPR036365">
    <property type="entry name" value="PGBD-like_sf"/>
</dbReference>
<feature type="compositionally biased region" description="Basic and acidic residues" evidence="5">
    <location>
        <begin position="202"/>
        <end position="214"/>
    </location>
</feature>
<evidence type="ECO:0000313" key="7">
    <source>
        <dbReference type="EMBL" id="GAQ17402.1"/>
    </source>
</evidence>
<dbReference type="Proteomes" id="UP000052946">
    <property type="component" value="Unassembled WGS sequence"/>
</dbReference>
<keyword evidence="4" id="KW-0788">Thiol protease</keyword>
<evidence type="ECO:0000256" key="4">
    <source>
        <dbReference type="ARBA" id="ARBA00022807"/>
    </source>
</evidence>
<dbReference type="AlphaFoldDB" id="A0A0U9H405"/>
<dbReference type="EMBL" id="BBXV01000014">
    <property type="protein sequence ID" value="GAQ17402.1"/>
    <property type="molecule type" value="Genomic_DNA"/>
</dbReference>
<name>A0A0U9H405_9BACI</name>
<dbReference type="Gene3D" id="3.90.1720.10">
    <property type="entry name" value="endopeptidase domain like (from Nostoc punctiforme)"/>
    <property type="match status" value="1"/>
</dbReference>
<evidence type="ECO:0000259" key="6">
    <source>
        <dbReference type="PROSITE" id="PS51935"/>
    </source>
</evidence>
<reference evidence="7 8" key="2">
    <citation type="journal article" date="2016" name="Genome Announc.">
        <title>Draft Genome Sequence of Oceanobacillus picturae Heshi-B3, Isolated from Fermented Rice Bran in a Traditional Japanese Seafood Dish.</title>
        <authorList>
            <person name="Akuzawa S."/>
            <person name="Nagaoka J."/>
            <person name="Kanekatsu M."/>
            <person name="Kanesaki Y."/>
            <person name="Suzuki T."/>
        </authorList>
    </citation>
    <scope>NUCLEOTIDE SEQUENCE [LARGE SCALE GENOMIC DNA]</scope>
    <source>
        <strain evidence="7 8">Heshi-B3</strain>
    </source>
</reference>
<dbReference type="InterPro" id="IPR002477">
    <property type="entry name" value="Peptidoglycan-bd-like"/>
</dbReference>
<dbReference type="Pfam" id="PF01471">
    <property type="entry name" value="PG_binding_1"/>
    <property type="match status" value="2"/>
</dbReference>
<reference evidence="8" key="1">
    <citation type="submission" date="2015-07" db="EMBL/GenBank/DDBJ databases">
        <title>Draft Genome Sequence of Oceanobacillus picturae Heshi-B3 that Was Isolated from Fermented Rice Bran with Aging Salted Mackerel, Which Was Named Heshiko as Traditional Fermented Seafood in Japan.</title>
        <authorList>
            <person name="Akuzawa S."/>
            <person name="Nakagawa J."/>
            <person name="Kanekatsu T."/>
            <person name="Kanesaki Y."/>
            <person name="Suzuki T."/>
        </authorList>
    </citation>
    <scope>NUCLEOTIDE SEQUENCE [LARGE SCALE GENOMIC DNA]</scope>
    <source>
        <strain evidence="8">Heshi-B3</strain>
    </source>
</reference>
<feature type="region of interest" description="Disordered" evidence="5">
    <location>
        <begin position="195"/>
        <end position="214"/>
    </location>
</feature>
<evidence type="ECO:0000256" key="3">
    <source>
        <dbReference type="ARBA" id="ARBA00022801"/>
    </source>
</evidence>